<dbReference type="SUPFAM" id="SSF54791">
    <property type="entry name" value="Eukaryotic type KH-domain (KH-domain type I)"/>
    <property type="match status" value="1"/>
</dbReference>
<proteinExistence type="inferred from homology"/>
<feature type="region of interest" description="Disordered" evidence="5">
    <location>
        <begin position="217"/>
        <end position="297"/>
    </location>
</feature>
<dbReference type="PROSITE" id="PS50084">
    <property type="entry name" value="KH_TYPE_1"/>
    <property type="match status" value="1"/>
</dbReference>
<reference evidence="8 9" key="1">
    <citation type="submission" date="2024-02" db="EMBL/GenBank/DDBJ databases">
        <authorList>
            <person name="Chen Y."/>
            <person name="Shah S."/>
            <person name="Dougan E. K."/>
            <person name="Thang M."/>
            <person name="Chan C."/>
        </authorList>
    </citation>
    <scope>NUCLEOTIDE SEQUENCE [LARGE SCALE GENOMIC DNA]</scope>
</reference>
<dbReference type="EMBL" id="CAXAMN010023361">
    <property type="protein sequence ID" value="CAK9077187.1"/>
    <property type="molecule type" value="Genomic_DNA"/>
</dbReference>
<keyword evidence="3" id="KW-0648">Protein biosynthesis</keyword>
<evidence type="ECO:0000256" key="1">
    <source>
        <dbReference type="ARBA" id="ARBA00005775"/>
    </source>
</evidence>
<comment type="caution">
    <text evidence="8">The sequence shown here is derived from an EMBL/GenBank/DDBJ whole genome shotgun (WGS) entry which is preliminary data.</text>
</comment>
<feature type="compositionally biased region" description="Polar residues" evidence="5">
    <location>
        <begin position="754"/>
        <end position="763"/>
    </location>
</feature>
<dbReference type="SUPFAM" id="SSF48371">
    <property type="entry name" value="ARM repeat"/>
    <property type="match status" value="1"/>
</dbReference>
<feature type="domain" description="MIF4G" evidence="7">
    <location>
        <begin position="781"/>
        <end position="996"/>
    </location>
</feature>
<dbReference type="Gene3D" id="1.25.40.180">
    <property type="match status" value="1"/>
</dbReference>
<keyword evidence="2" id="KW-0396">Initiation factor</keyword>
<evidence type="ECO:0000259" key="7">
    <source>
        <dbReference type="SMART" id="SM00543"/>
    </source>
</evidence>
<keyword evidence="9" id="KW-1185">Reference proteome</keyword>
<feature type="compositionally biased region" description="Low complexity" evidence="5">
    <location>
        <begin position="253"/>
        <end position="274"/>
    </location>
</feature>
<evidence type="ECO:0000259" key="6">
    <source>
        <dbReference type="SMART" id="SM00322"/>
    </source>
</evidence>
<evidence type="ECO:0000256" key="4">
    <source>
        <dbReference type="PROSITE-ProRule" id="PRU00117"/>
    </source>
</evidence>
<dbReference type="Gene3D" id="3.30.1370.10">
    <property type="entry name" value="K Homology domain, type 1"/>
    <property type="match status" value="1"/>
</dbReference>
<gene>
    <name evidence="8" type="ORF">CCMP2556_LOCUS38045</name>
</gene>
<dbReference type="PANTHER" id="PTHR23253">
    <property type="entry name" value="EUKARYOTIC TRANSLATION INITIATION FACTOR 4 GAMMA"/>
    <property type="match status" value="1"/>
</dbReference>
<feature type="domain" description="K Homology" evidence="6">
    <location>
        <begin position="50"/>
        <end position="120"/>
    </location>
</feature>
<comment type="similarity">
    <text evidence="1">Belongs to the eukaryotic initiation factor 4G family.</text>
</comment>
<evidence type="ECO:0000313" key="8">
    <source>
        <dbReference type="EMBL" id="CAK9077187.1"/>
    </source>
</evidence>
<dbReference type="Pfam" id="PF02854">
    <property type="entry name" value="MIF4G"/>
    <property type="match status" value="1"/>
</dbReference>
<evidence type="ECO:0000256" key="2">
    <source>
        <dbReference type="ARBA" id="ARBA00022540"/>
    </source>
</evidence>
<feature type="region of interest" description="Disordered" evidence="5">
    <location>
        <begin position="721"/>
        <end position="779"/>
    </location>
</feature>
<dbReference type="Proteomes" id="UP001642484">
    <property type="component" value="Unassembled WGS sequence"/>
</dbReference>
<keyword evidence="4" id="KW-0694">RNA-binding</keyword>
<dbReference type="InterPro" id="IPR016024">
    <property type="entry name" value="ARM-type_fold"/>
</dbReference>
<evidence type="ECO:0008006" key="10">
    <source>
        <dbReference type="Google" id="ProtNLM"/>
    </source>
</evidence>
<dbReference type="CDD" id="cd00105">
    <property type="entry name" value="KH-I"/>
    <property type="match status" value="1"/>
</dbReference>
<evidence type="ECO:0000313" key="9">
    <source>
        <dbReference type="Proteomes" id="UP001642484"/>
    </source>
</evidence>
<feature type="region of interest" description="Disordered" evidence="5">
    <location>
        <begin position="663"/>
        <end position="699"/>
    </location>
</feature>
<name>A0ABP0PMC5_9DINO</name>
<sequence>MSLLWTVKESKKSHVQRRRHEREVEAKQAEQFVANVVSGFEPPPFELPAEELEQRFCVPATCLGLVIGKKGEHLKSVEKKFKVSIKLETDDKSGEGLVIISGESSKSVSAARKELDFDYKSVEVTAEEASWLKRKAMTLKLIRDMTGVTLLTLRSETNSTPGDATPGHSYVEIKGLRSEVEAAALCLDAHMSYYSVFAEMEQVEKALDERIAAAKLQTAGRQVGVPSRSQSRRRSKSRSEGRTTSAARRLEPPRAGYAAAPAGGRTRSESPGAKGSKGGRKSKSELGQAEGAELEPAVESEGVTLVWQDADEMIHQAVGWSEDISFAELVQSPFIFMSSYLFQADLGDPVSCVFVNDFGCMAGTMLGKVMFYNFKDGEAEILAAFSDEGVRGLYLDQEMCYSTLMDLCKGWQLEPPHQQNLSVNFRTWDRKNAQNVKHIMQRGPWVLVLFPMSTTVLHIGRQEHQHRGFKLFDYGTSAEVAPCPALKIHLRVLIFLTKKMRLELQEAQAGRDSRLCSSLVQSWFNEASFIACGTSERFANSSTLSSTAAVFQPQGVAAMEYQYYGQQMNSYDMGSYHYGYDHTYCSNHYSNGGFHLPQKQEVLNLDDFSDLSDSDEESAPIKVAKDIAADIAEVSEIHDEQLPEPAEEPSPLPCAMRTFNFKETSEAETPKESETETPETLSSASSASSEPENEEEASPVYSVRLLLNLRAPLSTEEPLVLYRTEPVPEEKPETKTPEKLQAPKEIRARKKPQLQHSENSWAAQQRRAKTENSSDSKEQVARSIKSILNKLTLEKFSSLSQQLLTCGISSAEHLVVLIHEVFEKATTQHHFIDMYADLCVLLHEHFTAKPLEDGKKLTFKRLLLDECQSSFERLLTPPSNLEQLPTEEKTAAEMSYKTHMLGNIKLVGGLLARGMLASKVGIAILEELLSNPTPEALESVAALLTALGSSCDRPEWPQHVALTAIFQDVALIVKGNSCPTRERCLLKDLLDLRRNGWVDRRPKKMERAMTLKQVAENKELPKPQLRKVAVVAFDQEKFRAAAQRLLRELQTAQLNEVFDGFKALGMPPASKQPHELAELLCLVVQEKAALRDLGFQLLSQIAGEWHSEALAQGVTWDLRTC</sequence>
<feature type="compositionally biased region" description="Basic and acidic residues" evidence="5">
    <location>
        <begin position="768"/>
        <end position="779"/>
    </location>
</feature>
<dbReference type="Pfam" id="PF00013">
    <property type="entry name" value="KH_1"/>
    <property type="match status" value="1"/>
</dbReference>
<organism evidence="8 9">
    <name type="scientific">Durusdinium trenchii</name>
    <dbReference type="NCBI Taxonomy" id="1381693"/>
    <lineage>
        <taxon>Eukaryota</taxon>
        <taxon>Sar</taxon>
        <taxon>Alveolata</taxon>
        <taxon>Dinophyceae</taxon>
        <taxon>Suessiales</taxon>
        <taxon>Symbiodiniaceae</taxon>
        <taxon>Durusdinium</taxon>
    </lineage>
</organism>
<dbReference type="InterPro" id="IPR004087">
    <property type="entry name" value="KH_dom"/>
</dbReference>
<dbReference type="SMART" id="SM00322">
    <property type="entry name" value="KH"/>
    <property type="match status" value="1"/>
</dbReference>
<protein>
    <recommendedName>
        <fullName evidence="10">Eukaryotic translation initiation factor 4G</fullName>
    </recommendedName>
</protein>
<dbReference type="PANTHER" id="PTHR23253:SF9">
    <property type="entry name" value="EUKARYOTIC TRANSLATION INITIATION FACTOR 4 GAMMA 2"/>
    <property type="match status" value="1"/>
</dbReference>
<feature type="compositionally biased region" description="Low complexity" evidence="5">
    <location>
        <begin position="678"/>
        <end position="690"/>
    </location>
</feature>
<evidence type="ECO:0000256" key="5">
    <source>
        <dbReference type="SAM" id="MobiDB-lite"/>
    </source>
</evidence>
<dbReference type="SMART" id="SM00543">
    <property type="entry name" value="MIF4G"/>
    <property type="match status" value="1"/>
</dbReference>
<dbReference type="InterPro" id="IPR003890">
    <property type="entry name" value="MIF4G-like_typ-3"/>
</dbReference>
<accession>A0ABP0PMC5</accession>
<feature type="compositionally biased region" description="Basic and acidic residues" evidence="5">
    <location>
        <begin position="726"/>
        <end position="746"/>
    </location>
</feature>
<dbReference type="InterPro" id="IPR004088">
    <property type="entry name" value="KH_dom_type_1"/>
</dbReference>
<feature type="compositionally biased region" description="Basic and acidic residues" evidence="5">
    <location>
        <begin position="663"/>
        <end position="674"/>
    </location>
</feature>
<dbReference type="InterPro" id="IPR036612">
    <property type="entry name" value="KH_dom_type_1_sf"/>
</dbReference>
<evidence type="ECO:0000256" key="3">
    <source>
        <dbReference type="ARBA" id="ARBA00022917"/>
    </source>
</evidence>